<dbReference type="Gene3D" id="3.40.50.1820">
    <property type="entry name" value="alpha/beta hydrolase"/>
    <property type="match status" value="1"/>
</dbReference>
<gene>
    <name evidence="2" type="ORF">E2F46_10335</name>
</gene>
<dbReference type="GO" id="GO:0016787">
    <property type="term" value="F:hydrolase activity"/>
    <property type="evidence" value="ECO:0007669"/>
    <property type="project" value="UniProtKB-KW"/>
</dbReference>
<comment type="caution">
    <text evidence="2">The sequence shown here is derived from an EMBL/GenBank/DDBJ whole genome shotgun (WGS) entry which is preliminary data.</text>
</comment>
<dbReference type="Pfam" id="PF00561">
    <property type="entry name" value="Abhydrolase_1"/>
    <property type="match status" value="1"/>
</dbReference>
<evidence type="ECO:0000259" key="1">
    <source>
        <dbReference type="Pfam" id="PF00561"/>
    </source>
</evidence>
<organism evidence="2 3">
    <name type="scientific">Luteimonas aestuarii</name>
    <dbReference type="NCBI Taxonomy" id="453837"/>
    <lineage>
        <taxon>Bacteria</taxon>
        <taxon>Pseudomonadati</taxon>
        <taxon>Pseudomonadota</taxon>
        <taxon>Gammaproteobacteria</taxon>
        <taxon>Lysobacterales</taxon>
        <taxon>Lysobacteraceae</taxon>
        <taxon>Luteimonas</taxon>
    </lineage>
</organism>
<dbReference type="Proteomes" id="UP000294796">
    <property type="component" value="Unassembled WGS sequence"/>
</dbReference>
<dbReference type="InterPro" id="IPR029058">
    <property type="entry name" value="AB_hydrolase_fold"/>
</dbReference>
<dbReference type="PANTHER" id="PTHR43689">
    <property type="entry name" value="HYDROLASE"/>
    <property type="match status" value="1"/>
</dbReference>
<keyword evidence="3" id="KW-1185">Reference proteome</keyword>
<sequence>MDASLQEISTTVRINDVHAAATSPDLEAVASPAAAEAAWLRRDWKLRLLRSAMHMLSRLHPASAVRLFDRIWFTAPRTRPRPDARHWLPRGERKTHRVHGREVVSWSWGAGPTVLLLHGWGGHGAQMHAFVPPLLEAGFRVVMFDAPAHGASGPSRLGGNRVTFIEIVDALRVVAASTGPLAGLIAHSGGCAVAALALRDGWQGPRRMTFVAPFALPSAAIEPFASTVGASAAVAAAFREQAERRLARAWEDFDIPALPGVRELPPLLVVHDREDREVPFFNGETVASAWPGANLLATDGLGHRRLLRDPGTVARIVGFMMPEASVTRGVPADARGELDHDYARSGLSHARC</sequence>
<evidence type="ECO:0000313" key="2">
    <source>
        <dbReference type="EMBL" id="TDK23321.1"/>
    </source>
</evidence>
<feature type="domain" description="AB hydrolase-1" evidence="1">
    <location>
        <begin position="112"/>
        <end position="213"/>
    </location>
</feature>
<dbReference type="AlphaFoldDB" id="A0A4V3ALK4"/>
<keyword evidence="2" id="KW-0378">Hydrolase</keyword>
<dbReference type="EMBL" id="SMTF01000008">
    <property type="protein sequence ID" value="TDK23321.1"/>
    <property type="molecule type" value="Genomic_DNA"/>
</dbReference>
<reference evidence="2 3" key="1">
    <citation type="submission" date="2019-03" db="EMBL/GenBank/DDBJ databases">
        <title>Luteimonas zhaokaii sp.nov., isolated from the rectal contents of Plateau pika in Yushu, Qinghai Province, China.</title>
        <authorList>
            <person name="Zhang G."/>
        </authorList>
    </citation>
    <scope>NUCLEOTIDE SEQUENCE [LARGE SCALE GENOMIC DNA]</scope>
    <source>
        <strain evidence="2 3">B9</strain>
    </source>
</reference>
<name>A0A4V3ALK4_9GAMM</name>
<protein>
    <submittedName>
        <fullName evidence="2">Alpha/beta fold hydrolase</fullName>
    </submittedName>
</protein>
<dbReference type="SUPFAM" id="SSF53474">
    <property type="entry name" value="alpha/beta-Hydrolases"/>
    <property type="match status" value="1"/>
</dbReference>
<evidence type="ECO:0000313" key="3">
    <source>
        <dbReference type="Proteomes" id="UP000294796"/>
    </source>
</evidence>
<accession>A0A4V3ALK4</accession>
<dbReference type="PANTHER" id="PTHR43689:SF8">
    <property type="entry name" value="ALPHA_BETA-HYDROLASES SUPERFAMILY PROTEIN"/>
    <property type="match status" value="1"/>
</dbReference>
<dbReference type="OrthoDB" id="9785847at2"/>
<dbReference type="InterPro" id="IPR000073">
    <property type="entry name" value="AB_hydrolase_1"/>
</dbReference>
<proteinExistence type="predicted"/>